<protein>
    <submittedName>
        <fullName evidence="2">Uncharacterized protein</fullName>
    </submittedName>
</protein>
<gene>
    <name evidence="2" type="ORF">S01H1_59155</name>
</gene>
<dbReference type="EMBL" id="BARS01038676">
    <property type="protein sequence ID" value="GAG25328.1"/>
    <property type="molecule type" value="Genomic_DNA"/>
</dbReference>
<reference evidence="2" key="1">
    <citation type="journal article" date="2014" name="Front. Microbiol.">
        <title>High frequency of phylogenetically diverse reductive dehalogenase-homologous genes in deep subseafloor sedimentary metagenomes.</title>
        <authorList>
            <person name="Kawai M."/>
            <person name="Futagami T."/>
            <person name="Toyoda A."/>
            <person name="Takaki Y."/>
            <person name="Nishi S."/>
            <person name="Hori S."/>
            <person name="Arai W."/>
            <person name="Tsubouchi T."/>
            <person name="Morono Y."/>
            <person name="Uchiyama I."/>
            <person name="Ito T."/>
            <person name="Fujiyama A."/>
            <person name="Inagaki F."/>
            <person name="Takami H."/>
        </authorList>
    </citation>
    <scope>NUCLEOTIDE SEQUENCE</scope>
    <source>
        <strain evidence="2">Expedition CK06-06</strain>
    </source>
</reference>
<evidence type="ECO:0000313" key="2">
    <source>
        <dbReference type="EMBL" id="GAG25328.1"/>
    </source>
</evidence>
<dbReference type="AlphaFoldDB" id="X0WLD4"/>
<sequence>MSIHLVRQKAGIARMNGMTPAERRELALKGAAARWGNDPPESRPTYRPRQHRALMEQATEIERRFLQGEIDYEEFIAELEGIGCEIDYDKGELVRKKQT</sequence>
<feature type="region of interest" description="Disordered" evidence="1">
    <location>
        <begin position="28"/>
        <end position="48"/>
    </location>
</feature>
<proteinExistence type="predicted"/>
<evidence type="ECO:0000256" key="1">
    <source>
        <dbReference type="SAM" id="MobiDB-lite"/>
    </source>
</evidence>
<comment type="caution">
    <text evidence="2">The sequence shown here is derived from an EMBL/GenBank/DDBJ whole genome shotgun (WGS) entry which is preliminary data.</text>
</comment>
<name>X0WLD4_9ZZZZ</name>
<organism evidence="2">
    <name type="scientific">marine sediment metagenome</name>
    <dbReference type="NCBI Taxonomy" id="412755"/>
    <lineage>
        <taxon>unclassified sequences</taxon>
        <taxon>metagenomes</taxon>
        <taxon>ecological metagenomes</taxon>
    </lineage>
</organism>
<accession>X0WLD4</accession>